<evidence type="ECO:0000256" key="3">
    <source>
        <dbReference type="ARBA" id="ARBA00022490"/>
    </source>
</evidence>
<evidence type="ECO:0000313" key="10">
    <source>
        <dbReference type="EMBL" id="KAH9642971.1"/>
    </source>
</evidence>
<keyword evidence="3" id="KW-0963">Cytoplasm</keyword>
<evidence type="ECO:0000256" key="8">
    <source>
        <dbReference type="SAM" id="MobiDB-lite"/>
    </source>
</evidence>
<comment type="caution">
    <text evidence="10">The sequence shown here is derived from an EMBL/GenBank/DDBJ whole genome shotgun (WGS) entry which is preliminary data.</text>
</comment>
<gene>
    <name evidence="10" type="ORF">HF086_013532</name>
</gene>
<dbReference type="PANTHER" id="PTHR13924">
    <property type="entry name" value="TRANSFORMING ACIDIC COILED-COIL CONTAINING PROTEIN 1/2"/>
    <property type="match status" value="1"/>
</dbReference>
<protein>
    <recommendedName>
        <fullName evidence="9">Transforming acidic coiled-coil-containing protein C-terminal domain-containing protein</fullName>
    </recommendedName>
</protein>
<dbReference type="GO" id="GO:0005856">
    <property type="term" value="C:cytoskeleton"/>
    <property type="evidence" value="ECO:0007669"/>
    <property type="project" value="UniProtKB-SubCell"/>
</dbReference>
<feature type="coiled-coil region" evidence="7">
    <location>
        <begin position="1685"/>
        <end position="1776"/>
    </location>
</feature>
<feature type="region of interest" description="Disordered" evidence="8">
    <location>
        <begin position="1302"/>
        <end position="1344"/>
    </location>
</feature>
<feature type="compositionally biased region" description="Polar residues" evidence="8">
    <location>
        <begin position="1059"/>
        <end position="1073"/>
    </location>
</feature>
<dbReference type="InterPro" id="IPR039915">
    <property type="entry name" value="TACC"/>
</dbReference>
<dbReference type="GO" id="GO:0005737">
    <property type="term" value="C:cytoplasm"/>
    <property type="evidence" value="ECO:0007669"/>
    <property type="project" value="TreeGrafter"/>
</dbReference>
<feature type="domain" description="Transforming acidic coiled-coil-containing protein C-terminal" evidence="9">
    <location>
        <begin position="1579"/>
        <end position="1774"/>
    </location>
</feature>
<evidence type="ECO:0000256" key="4">
    <source>
        <dbReference type="ARBA" id="ARBA00022553"/>
    </source>
</evidence>
<evidence type="ECO:0000256" key="2">
    <source>
        <dbReference type="ARBA" id="ARBA00009423"/>
    </source>
</evidence>
<dbReference type="EMBL" id="JACEFF010000163">
    <property type="protein sequence ID" value="KAH9642971.1"/>
    <property type="molecule type" value="Genomic_DNA"/>
</dbReference>
<sequence>MAHQVEPMDIDSDFDNKENSLHHNNVLPFTEKGYEELDVSELNMKLRYSVTPASSPMSKSYTANCLDNRSLDSGDDTLNVTINENCNLTRSLNSNLTKNDSVVKSNKTLPLQTISTEQCVDSNRNTSVLRPLDTTITQDNANVTVTVNVPSDMDDHLLSSSSSAVQTPEATTPTKEIPKSDGGSPIMRGLKSVLNMFRSSQSPIPSADSDDVVKPDILSPLESSVAIEEAKTKAMLVSTPISAHRKKETSPTKRNSPTKEPIVFNEDLEKELQWKDETTIIFSQERIPIHKLFFPLGQAGAQKPTSSQEVATPQKTQDLDSTVEYMDISYNDSIRDRTMTDIQELANKTDGTVGTESDGEFVDCETTFTKNESLLEDNNKTPVNKTQDLTIDVENISENTSSRLKQIVLNTTQDILDATLSITPEDLLPESFIKKPELSEQVTQSTDTITDVPNETHLDKSNEINDTKILNDTLHNLSTTEENIPNVNETIDILNQTEDSQDPNSTKTFDIEPNLDHTLDIIKPTECTDDPNLSKILENVFPETIIELKQEEPLNEPVKDHALTSEENERLAEVEKNLNQVTELNKTDTVSPQDNNITITTDSGSEMLNEVDKTSQIPDNEKELVPVKEASMTELAAEVPLPDEDDLEKELISDSPNEEINSLPLDLVDDIIVQTEKPVTTQNVEVVNTNQEVLTELERNENICDKVSETPLTSDKLDSINQDAAPFVPLAHEVVPEVVEALNVDNYQVTDKDIVDPVDLLPESVTNETVGTEAEKIVDQVHNDVEIKSDSVIETLNATVQFNTEEREKQGHVSTVDSVIELKPLPDIINQTALLNVENILSEAIPEPVIQELSTVLPENYENVVKEEVISEATMTKDIPELLTQAQVSEVEKPDHDTVQKAVIDIGEINKSIVSAPTQTNVIQETPVATNVDASSDLGNLDVVTAESHKLGHEVPPVEKVDTPISENIESNADDDEIILSENNSPFVSVIAENIPEQMKPTDNVDNPNVDDSEQVATTDRVVLTPPASPPIASKGYNFNFDEIDDPFATKTKIRMSPSFETPNKTVELASTKSADKITPKKEINNRRKSQPERKRPSASKRKFNSTFSGAVDGQTAETIETSGDGDFKLESQPNVALEPNNIMIKEDKILEEMKNVQENTLDVTEEVLKQEQEINVVVETPSRVPSDDLKITSSSEQSTYFSAGTSSSESIPSRNVFNLPEIDDMNFNPFATKSKMRQSPPPSLDATIENPFATKSKIKSTPESSMILPDNEVVNDEENAIAGLINDKIDFELMEKDASGNLSNVTSSSKATDDRNGTVREVNTDNDDTVEGPFLEADDLNPDDKMSDFDGENIDMMQFNELPTQGNDDNGELFIDAEAFEFLLNQNKSNTVVDSGKESLFLKFDPLFAKRMSSITSDGLVASLNKIQKRQSTPTKAAMPVKEEKSPIPGPSNLNVTQDMDVSEEFNDDLNVTVSKPMMVVPPAVNPVTPRNKSLTPNRSNRRSITFTSPAMAVIDRLLSLSGNTSLMHDTSVTQPTREQNEADLALTQLRELLAEKEIHVYSLRSESKELKDRLSSLESHLKSLEEESQDRLKKINDLNTRLAEKTKINKGMAAVVEEYERTIASLISETAQDKKRHAEERIKLINERDEQTAHLASMEVSFSDLHSKYEKSKQVILNCKANEDTYKKSIKAFEENLTKMQNNYELLKQHATSKLNHANQELEKMNRAHEAEVLKLNAMIKRKDLHITSLEESLAQKTKANEELTAICDELINKVG</sequence>
<dbReference type="GO" id="GO:0007052">
    <property type="term" value="P:mitotic spindle organization"/>
    <property type="evidence" value="ECO:0007669"/>
    <property type="project" value="InterPro"/>
</dbReference>
<name>A0A922MTQ5_SPOEX</name>
<evidence type="ECO:0000259" key="9">
    <source>
        <dbReference type="Pfam" id="PF05010"/>
    </source>
</evidence>
<dbReference type="Gene3D" id="1.20.5.1700">
    <property type="match status" value="1"/>
</dbReference>
<feature type="compositionally biased region" description="Acidic residues" evidence="8">
    <location>
        <begin position="1325"/>
        <end position="1342"/>
    </location>
</feature>
<organism evidence="10 11">
    <name type="scientific">Spodoptera exigua</name>
    <name type="common">Beet armyworm</name>
    <name type="synonym">Noctua fulgens</name>
    <dbReference type="NCBI Taxonomy" id="7107"/>
    <lineage>
        <taxon>Eukaryota</taxon>
        <taxon>Metazoa</taxon>
        <taxon>Ecdysozoa</taxon>
        <taxon>Arthropoda</taxon>
        <taxon>Hexapoda</taxon>
        <taxon>Insecta</taxon>
        <taxon>Pterygota</taxon>
        <taxon>Neoptera</taxon>
        <taxon>Endopterygota</taxon>
        <taxon>Lepidoptera</taxon>
        <taxon>Glossata</taxon>
        <taxon>Ditrysia</taxon>
        <taxon>Noctuoidea</taxon>
        <taxon>Noctuidae</taxon>
        <taxon>Amphipyrinae</taxon>
        <taxon>Spodoptera</taxon>
    </lineage>
</organism>
<dbReference type="FunFam" id="1.20.5.1700:FF:000001">
    <property type="entry name" value="Transforming acidic coiled-coil-containing protein 1 isoform 2"/>
    <property type="match status" value="1"/>
</dbReference>
<feature type="coiled-coil region" evidence="7">
    <location>
        <begin position="1569"/>
        <end position="1603"/>
    </location>
</feature>
<accession>A0A922MTQ5</accession>
<feature type="compositionally biased region" description="Polar residues" evidence="8">
    <location>
        <begin position="164"/>
        <end position="174"/>
    </location>
</feature>
<feature type="compositionally biased region" description="Basic and acidic residues" evidence="8">
    <location>
        <begin position="1074"/>
        <end position="1096"/>
    </location>
</feature>
<evidence type="ECO:0000256" key="6">
    <source>
        <dbReference type="ARBA" id="ARBA00023212"/>
    </source>
</evidence>
<proteinExistence type="inferred from homology"/>
<feature type="region of interest" description="Disordered" evidence="8">
    <location>
        <begin position="1055"/>
        <end position="1115"/>
    </location>
</feature>
<evidence type="ECO:0000256" key="5">
    <source>
        <dbReference type="ARBA" id="ARBA00023054"/>
    </source>
</evidence>
<feature type="compositionally biased region" description="Polar residues" evidence="8">
    <location>
        <begin position="1492"/>
        <end position="1504"/>
    </location>
</feature>
<feature type="region of interest" description="Disordered" evidence="8">
    <location>
        <begin position="1484"/>
        <end position="1504"/>
    </location>
</feature>
<dbReference type="Pfam" id="PF05010">
    <property type="entry name" value="TACC_C"/>
    <property type="match status" value="1"/>
</dbReference>
<evidence type="ECO:0000256" key="1">
    <source>
        <dbReference type="ARBA" id="ARBA00004245"/>
    </source>
</evidence>
<dbReference type="InterPro" id="IPR007707">
    <property type="entry name" value="TACC_C"/>
</dbReference>
<dbReference type="PANTHER" id="PTHR13924:SF10">
    <property type="entry name" value="TRANSFORMING ACIDIC COILED-COIL PROTEIN, ISOFORM K"/>
    <property type="match status" value="1"/>
</dbReference>
<feature type="compositionally biased region" description="Polar residues" evidence="8">
    <location>
        <begin position="1302"/>
        <end position="1311"/>
    </location>
</feature>
<reference evidence="10" key="1">
    <citation type="journal article" date="2021" name="G3 (Bethesda)">
        <title>Genome and transcriptome analysis of the beet armyworm Spodoptera exigua reveals targets for pest control. .</title>
        <authorList>
            <person name="Simon S."/>
            <person name="Breeschoten T."/>
            <person name="Jansen H.J."/>
            <person name="Dirks R.P."/>
            <person name="Schranz M.E."/>
            <person name="Ros V.I.D."/>
        </authorList>
    </citation>
    <scope>NUCLEOTIDE SEQUENCE</scope>
    <source>
        <strain evidence="10">TB_SE_WUR_2020</strain>
    </source>
</reference>
<keyword evidence="4" id="KW-0597">Phosphoprotein</keyword>
<dbReference type="GO" id="GO:0007097">
    <property type="term" value="P:nuclear migration"/>
    <property type="evidence" value="ECO:0007669"/>
    <property type="project" value="TreeGrafter"/>
</dbReference>
<comment type="similarity">
    <text evidence="2">Belongs to the TACC family.</text>
</comment>
<keyword evidence="6" id="KW-0206">Cytoskeleton</keyword>
<feature type="region of interest" description="Disordered" evidence="8">
    <location>
        <begin position="155"/>
        <end position="186"/>
    </location>
</feature>
<comment type="subcellular location">
    <subcellularLocation>
        <location evidence="1">Cytoplasm</location>
        <location evidence="1">Cytoskeleton</location>
    </subcellularLocation>
</comment>
<evidence type="ECO:0000313" key="11">
    <source>
        <dbReference type="Proteomes" id="UP000814243"/>
    </source>
</evidence>
<dbReference type="Proteomes" id="UP000814243">
    <property type="component" value="Unassembled WGS sequence"/>
</dbReference>
<evidence type="ECO:0000256" key="7">
    <source>
        <dbReference type="SAM" id="Coils"/>
    </source>
</evidence>
<feature type="region of interest" description="Disordered" evidence="8">
    <location>
        <begin position="1432"/>
        <end position="1455"/>
    </location>
</feature>
<keyword evidence="5 7" id="KW-0175">Coiled coil</keyword>